<dbReference type="AlphaFoldDB" id="A0A6G1GWT4"/>
<feature type="signal peptide" evidence="2">
    <location>
        <begin position="1"/>
        <end position="17"/>
    </location>
</feature>
<feature type="chain" id="PRO_5026106185" evidence="2">
    <location>
        <begin position="18"/>
        <end position="167"/>
    </location>
</feature>
<name>A0A6G1GWT4_9PEZI</name>
<keyword evidence="2" id="KW-0732">Signal</keyword>
<evidence type="ECO:0000313" key="4">
    <source>
        <dbReference type="Proteomes" id="UP000800041"/>
    </source>
</evidence>
<protein>
    <submittedName>
        <fullName evidence="3">Uncharacterized protein</fullName>
    </submittedName>
</protein>
<gene>
    <name evidence="3" type="ORF">K402DRAFT_394969</name>
</gene>
<evidence type="ECO:0000256" key="1">
    <source>
        <dbReference type="SAM" id="MobiDB-lite"/>
    </source>
</evidence>
<keyword evidence="4" id="KW-1185">Reference proteome</keyword>
<feature type="region of interest" description="Disordered" evidence="1">
    <location>
        <begin position="146"/>
        <end position="167"/>
    </location>
</feature>
<evidence type="ECO:0000256" key="2">
    <source>
        <dbReference type="SAM" id="SignalP"/>
    </source>
</evidence>
<dbReference type="OrthoDB" id="3911025at2759"/>
<proteinExistence type="predicted"/>
<dbReference type="EMBL" id="ML977163">
    <property type="protein sequence ID" value="KAF1985272.1"/>
    <property type="molecule type" value="Genomic_DNA"/>
</dbReference>
<dbReference type="Proteomes" id="UP000800041">
    <property type="component" value="Unassembled WGS sequence"/>
</dbReference>
<reference evidence="3" key="1">
    <citation type="journal article" date="2020" name="Stud. Mycol.">
        <title>101 Dothideomycetes genomes: a test case for predicting lifestyles and emergence of pathogens.</title>
        <authorList>
            <person name="Haridas S."/>
            <person name="Albert R."/>
            <person name="Binder M."/>
            <person name="Bloem J."/>
            <person name="Labutti K."/>
            <person name="Salamov A."/>
            <person name="Andreopoulos B."/>
            <person name="Baker S."/>
            <person name="Barry K."/>
            <person name="Bills G."/>
            <person name="Bluhm B."/>
            <person name="Cannon C."/>
            <person name="Castanera R."/>
            <person name="Culley D."/>
            <person name="Daum C."/>
            <person name="Ezra D."/>
            <person name="Gonzalez J."/>
            <person name="Henrissat B."/>
            <person name="Kuo A."/>
            <person name="Liang C."/>
            <person name="Lipzen A."/>
            <person name="Lutzoni F."/>
            <person name="Magnuson J."/>
            <person name="Mondo S."/>
            <person name="Nolan M."/>
            <person name="Ohm R."/>
            <person name="Pangilinan J."/>
            <person name="Park H.-J."/>
            <person name="Ramirez L."/>
            <person name="Alfaro M."/>
            <person name="Sun H."/>
            <person name="Tritt A."/>
            <person name="Yoshinaga Y."/>
            <person name="Zwiers L.-H."/>
            <person name="Turgeon B."/>
            <person name="Goodwin S."/>
            <person name="Spatafora J."/>
            <person name="Crous P."/>
            <person name="Grigoriev I."/>
        </authorList>
    </citation>
    <scope>NUCLEOTIDE SEQUENCE</scope>
    <source>
        <strain evidence="3">CBS 113979</strain>
    </source>
</reference>
<accession>A0A6G1GWT4</accession>
<evidence type="ECO:0000313" key="3">
    <source>
        <dbReference type="EMBL" id="KAF1985272.1"/>
    </source>
</evidence>
<organism evidence="3 4">
    <name type="scientific">Aulographum hederae CBS 113979</name>
    <dbReference type="NCBI Taxonomy" id="1176131"/>
    <lineage>
        <taxon>Eukaryota</taxon>
        <taxon>Fungi</taxon>
        <taxon>Dikarya</taxon>
        <taxon>Ascomycota</taxon>
        <taxon>Pezizomycotina</taxon>
        <taxon>Dothideomycetes</taxon>
        <taxon>Pleosporomycetidae</taxon>
        <taxon>Aulographales</taxon>
        <taxon>Aulographaceae</taxon>
    </lineage>
</organism>
<sequence length="167" mass="17797">MLPITLTALLLVPFAVAVPLERRQNGPDPATRAGQLQQGINANILAQMGEATATDTIQLLQTPGGDNNFQEFTVAKDNLMTFINAGIRIRENNQKIAPVDSPAVQGLAVVGTAQTMERDMAERLTGDPANDGPILTQLQAMFADGQRQNRRNSAAAGLIREATPPPS</sequence>